<dbReference type="RefSeq" id="WP_053555458.1">
    <property type="nucleotide sequence ID" value="NZ_FUYP01000005.1"/>
</dbReference>
<dbReference type="AlphaFoldDB" id="A0A1T5B241"/>
<keyword evidence="5" id="KW-1185">Reference proteome</keyword>
<dbReference type="InterPro" id="IPR036291">
    <property type="entry name" value="NAD(P)-bd_dom_sf"/>
</dbReference>
<evidence type="ECO:0000313" key="5">
    <source>
        <dbReference type="Proteomes" id="UP000190044"/>
    </source>
</evidence>
<comment type="similarity">
    <text evidence="1">Belongs to the short-chain dehydrogenases/reductases (SDR) family.</text>
</comment>
<name>A0A1T5B241_9SPHN</name>
<evidence type="ECO:0000256" key="1">
    <source>
        <dbReference type="ARBA" id="ARBA00006484"/>
    </source>
</evidence>
<dbReference type="OrthoDB" id="286404at2"/>
<keyword evidence="3" id="KW-0560">Oxidoreductase</keyword>
<dbReference type="GO" id="GO:0005829">
    <property type="term" value="C:cytosol"/>
    <property type="evidence" value="ECO:0007669"/>
    <property type="project" value="TreeGrafter"/>
</dbReference>
<evidence type="ECO:0000313" key="4">
    <source>
        <dbReference type="EMBL" id="SKB40943.1"/>
    </source>
</evidence>
<dbReference type="GO" id="GO:0008709">
    <property type="term" value="F:cholate 7-alpha-dehydrogenase (NAD+) activity"/>
    <property type="evidence" value="ECO:0007669"/>
    <property type="project" value="TreeGrafter"/>
</dbReference>
<keyword evidence="2" id="KW-0521">NADP</keyword>
<organism evidence="4 5">
    <name type="scientific">Sphingopyxis flava</name>
    <dbReference type="NCBI Taxonomy" id="1507287"/>
    <lineage>
        <taxon>Bacteria</taxon>
        <taxon>Pseudomonadati</taxon>
        <taxon>Pseudomonadota</taxon>
        <taxon>Alphaproteobacteria</taxon>
        <taxon>Sphingomonadales</taxon>
        <taxon>Sphingomonadaceae</taxon>
        <taxon>Sphingopyxis</taxon>
    </lineage>
</organism>
<dbReference type="PRINTS" id="PR00080">
    <property type="entry name" value="SDRFAMILY"/>
</dbReference>
<dbReference type="SUPFAM" id="SSF51735">
    <property type="entry name" value="NAD(P)-binding Rossmann-fold domains"/>
    <property type="match status" value="1"/>
</dbReference>
<dbReference type="Gene3D" id="3.40.50.720">
    <property type="entry name" value="NAD(P)-binding Rossmann-like Domain"/>
    <property type="match status" value="1"/>
</dbReference>
<dbReference type="Proteomes" id="UP000190044">
    <property type="component" value="Unassembled WGS sequence"/>
</dbReference>
<accession>A0A1T5B241</accession>
<reference evidence="5" key="1">
    <citation type="submission" date="2017-02" db="EMBL/GenBank/DDBJ databases">
        <authorList>
            <person name="Varghese N."/>
            <person name="Submissions S."/>
        </authorList>
    </citation>
    <scope>NUCLEOTIDE SEQUENCE [LARGE SCALE GENOMIC DNA]</scope>
    <source>
        <strain evidence="5">R11H</strain>
    </source>
</reference>
<proteinExistence type="inferred from homology"/>
<dbReference type="PANTHER" id="PTHR43618">
    <property type="entry name" value="7-ALPHA-HYDROXYSTEROID DEHYDROGENASE"/>
    <property type="match status" value="1"/>
</dbReference>
<dbReference type="Pfam" id="PF13561">
    <property type="entry name" value="adh_short_C2"/>
    <property type="match status" value="1"/>
</dbReference>
<dbReference type="InterPro" id="IPR052178">
    <property type="entry name" value="Sec_Metab_Biosynth_SDR"/>
</dbReference>
<dbReference type="PRINTS" id="PR00081">
    <property type="entry name" value="GDHRDH"/>
</dbReference>
<dbReference type="InterPro" id="IPR002347">
    <property type="entry name" value="SDR_fam"/>
</dbReference>
<gene>
    <name evidence="4" type="ORF">SAMN06295937_100546</name>
</gene>
<sequence length="267" mass="28218">MNLQDMFGLDGRVALVTGGSRGIGAMIVEGFLAAGCARVYISARKTAQVEAAVADFDTRYPGKVIGLPFDLSSVEGCRALAAEIGGREERLDILVNNAGAAWGEPFEGFPESGWDKVMDINVKSPFFLTQALHALLKAAGTQDRPAKVINIGSIDGMRLNPWETYSYHASKAAILYLTKRLAARLVQDHIVVSAIAPGAFQSDMNKAARDHGDAVSKSIPVKRIGVPEDMAGAAIFLASKAGDYVVGDTITVDGGLVHGDLKTSIDA</sequence>
<protein>
    <submittedName>
        <fullName evidence="4">NAD(P)-dependent dehydrogenase, short-chain alcohol dehydrogenase family</fullName>
    </submittedName>
</protein>
<evidence type="ECO:0000256" key="2">
    <source>
        <dbReference type="ARBA" id="ARBA00022857"/>
    </source>
</evidence>
<dbReference type="FunFam" id="3.40.50.720:FF:000084">
    <property type="entry name" value="Short-chain dehydrogenase reductase"/>
    <property type="match status" value="1"/>
</dbReference>
<evidence type="ECO:0000256" key="3">
    <source>
        <dbReference type="ARBA" id="ARBA00023002"/>
    </source>
</evidence>
<dbReference type="PANTHER" id="PTHR43618:SF8">
    <property type="entry name" value="7ALPHA-HYDROXYSTEROID DEHYDROGENASE"/>
    <property type="match status" value="1"/>
</dbReference>
<dbReference type="EMBL" id="FUYP01000005">
    <property type="protein sequence ID" value="SKB40943.1"/>
    <property type="molecule type" value="Genomic_DNA"/>
</dbReference>